<evidence type="ECO:0000313" key="1">
    <source>
        <dbReference type="EMBL" id="MBX57593.1"/>
    </source>
</evidence>
<name>A0A2P2PSB8_RHIMU</name>
<sequence>MIDTNYWRIRCFCILLSFKGDYRNQNLHLYIER</sequence>
<organism evidence="1">
    <name type="scientific">Rhizophora mucronata</name>
    <name type="common">Asiatic mangrove</name>
    <dbReference type="NCBI Taxonomy" id="61149"/>
    <lineage>
        <taxon>Eukaryota</taxon>
        <taxon>Viridiplantae</taxon>
        <taxon>Streptophyta</taxon>
        <taxon>Embryophyta</taxon>
        <taxon>Tracheophyta</taxon>
        <taxon>Spermatophyta</taxon>
        <taxon>Magnoliopsida</taxon>
        <taxon>eudicotyledons</taxon>
        <taxon>Gunneridae</taxon>
        <taxon>Pentapetalae</taxon>
        <taxon>rosids</taxon>
        <taxon>fabids</taxon>
        <taxon>Malpighiales</taxon>
        <taxon>Rhizophoraceae</taxon>
        <taxon>Rhizophora</taxon>
    </lineage>
</organism>
<dbReference type="EMBL" id="GGEC01077109">
    <property type="protein sequence ID" value="MBX57593.1"/>
    <property type="molecule type" value="Transcribed_RNA"/>
</dbReference>
<proteinExistence type="predicted"/>
<reference evidence="1" key="1">
    <citation type="submission" date="2018-02" db="EMBL/GenBank/DDBJ databases">
        <title>Rhizophora mucronata_Transcriptome.</title>
        <authorList>
            <person name="Meera S.P."/>
            <person name="Sreeshan A."/>
            <person name="Augustine A."/>
        </authorList>
    </citation>
    <scope>NUCLEOTIDE SEQUENCE</scope>
    <source>
        <tissue evidence="1">Leaf</tissue>
    </source>
</reference>
<dbReference type="AlphaFoldDB" id="A0A2P2PSB8"/>
<protein>
    <submittedName>
        <fullName evidence="1">Uncharacterized protein</fullName>
    </submittedName>
</protein>
<accession>A0A2P2PSB8</accession>